<dbReference type="HOGENOM" id="CLU_018204_5_2_4"/>
<evidence type="ECO:0000256" key="5">
    <source>
        <dbReference type="ARBA" id="ARBA00023002"/>
    </source>
</evidence>
<keyword evidence="3" id="KW-0285">Flavoprotein</keyword>
<dbReference type="OrthoDB" id="9770681at2"/>
<feature type="domain" description="Acyl-CoA dehydrogenase/oxidase C-terminal" evidence="6">
    <location>
        <begin position="226"/>
        <end position="373"/>
    </location>
</feature>
<dbReference type="InterPro" id="IPR046373">
    <property type="entry name" value="Acyl-CoA_Oxase/DH_mid-dom_sf"/>
</dbReference>
<dbReference type="SUPFAM" id="SSF56645">
    <property type="entry name" value="Acyl-CoA dehydrogenase NM domain-like"/>
    <property type="match status" value="1"/>
</dbReference>
<keyword evidence="5" id="KW-0560">Oxidoreductase</keyword>
<dbReference type="EMBL" id="CP002657">
    <property type="protein sequence ID" value="AEB83559.1"/>
    <property type="molecule type" value="Genomic_DNA"/>
</dbReference>
<reference evidence="9 10" key="1">
    <citation type="journal article" date="2011" name="J. Bacteriol.">
        <title>Genome Sequences of Alicycliphilus denitrificans Strains BC and K601T.</title>
        <authorList>
            <person name="Oosterkamp M.J."/>
            <person name="Veuskens T."/>
            <person name="Plugge C.M."/>
            <person name="Langenhoff A.A."/>
            <person name="Gerritse J."/>
            <person name="van Berkel W.J."/>
            <person name="Pieper D.H."/>
            <person name="Junca H."/>
            <person name="Goodwin L.A."/>
            <person name="Daligault H.E."/>
            <person name="Bruce D.C."/>
            <person name="Detter J.C."/>
            <person name="Tapia R."/>
            <person name="Han C.S."/>
            <person name="Land M.L."/>
            <person name="Hauser L.J."/>
            <person name="Smidt H."/>
            <person name="Stams A.J."/>
        </authorList>
    </citation>
    <scope>NUCLEOTIDE SEQUENCE [LARGE SCALE GENOMIC DNA]</scope>
    <source>
        <strain evidence="10">DSM 14773 / CIP 107495 / K601</strain>
    </source>
</reference>
<dbReference type="KEGG" id="adk:Alide2_1153"/>
<dbReference type="PANTHER" id="PTHR43884:SF20">
    <property type="entry name" value="ACYL-COA DEHYDROGENASE FADE28"/>
    <property type="match status" value="1"/>
</dbReference>
<evidence type="ECO:0000259" key="7">
    <source>
        <dbReference type="Pfam" id="PF02770"/>
    </source>
</evidence>
<accession>F4GB68</accession>
<dbReference type="SUPFAM" id="SSF47203">
    <property type="entry name" value="Acyl-CoA dehydrogenase C-terminal domain-like"/>
    <property type="match status" value="1"/>
</dbReference>
<feature type="domain" description="Acyl-CoA dehydrogenase/oxidase N-terminal" evidence="8">
    <location>
        <begin position="13"/>
        <end position="119"/>
    </location>
</feature>
<sequence length="381" mass="40635">MQENNLSEAQQQIEMLRESAADFVGRNTDMKRLRERRGILPGYEPEHLRHMAELGWLGIVVPEAHGGLGLGFCELAVVLQELGKGLMADPLVPVAFAARVLQHGDNEGLKQSLLPQVVDASLLPCVAWQEGLGGIETAAIETRVEADGADLLLSGRKRFVAGAAGAGGFVVSARGAAGCGLYWVDAQAAGLTVGHEQRADETPSGVLEFDRVRITPANVVSAAGPQGLAALDRALDEAAVLAGAEMLGVVEAALYMALGYMRTRVQFGKPIGSFQALQHKAADLYVQQELVRAVLAEAVRVLDADTPAQERASMASRFKARASDGGLRVTREVIQLHGAIGFTDEYDAGLYLKRALVLSAWLGNASAHRRRFAALQQEVTV</sequence>
<dbReference type="RefSeq" id="WP_013721616.1">
    <property type="nucleotide sequence ID" value="NC_015422.1"/>
</dbReference>
<dbReference type="InterPro" id="IPR006091">
    <property type="entry name" value="Acyl-CoA_Oxase/DH_mid-dom"/>
</dbReference>
<proteinExistence type="inferred from homology"/>
<protein>
    <submittedName>
        <fullName evidence="9">Acyl-CoA dehydrogenase domain-containing protein</fullName>
    </submittedName>
</protein>
<dbReference type="InterPro" id="IPR009100">
    <property type="entry name" value="AcylCoA_DH/oxidase_NM_dom_sf"/>
</dbReference>
<dbReference type="STRING" id="596154.Alide2_1153"/>
<dbReference type="AlphaFoldDB" id="F4GB68"/>
<dbReference type="Pfam" id="PF00441">
    <property type="entry name" value="Acyl-CoA_dh_1"/>
    <property type="match status" value="1"/>
</dbReference>
<evidence type="ECO:0000256" key="4">
    <source>
        <dbReference type="ARBA" id="ARBA00022827"/>
    </source>
</evidence>
<dbReference type="GO" id="GO:0003995">
    <property type="term" value="F:acyl-CoA dehydrogenase activity"/>
    <property type="evidence" value="ECO:0007669"/>
    <property type="project" value="TreeGrafter"/>
</dbReference>
<evidence type="ECO:0000256" key="3">
    <source>
        <dbReference type="ARBA" id="ARBA00022630"/>
    </source>
</evidence>
<gene>
    <name evidence="9" type="ordered locus">Alide2_1153</name>
</gene>
<dbReference type="Gene3D" id="1.10.540.10">
    <property type="entry name" value="Acyl-CoA dehydrogenase/oxidase, N-terminal domain"/>
    <property type="match status" value="1"/>
</dbReference>
<dbReference type="InterPro" id="IPR009075">
    <property type="entry name" value="AcylCo_DH/oxidase_C"/>
</dbReference>
<name>F4GB68_ALIDK</name>
<evidence type="ECO:0000259" key="8">
    <source>
        <dbReference type="Pfam" id="PF02771"/>
    </source>
</evidence>
<keyword evidence="10" id="KW-1185">Reference proteome</keyword>
<dbReference type="Pfam" id="PF02770">
    <property type="entry name" value="Acyl-CoA_dh_M"/>
    <property type="match status" value="1"/>
</dbReference>
<evidence type="ECO:0000259" key="6">
    <source>
        <dbReference type="Pfam" id="PF00441"/>
    </source>
</evidence>
<comment type="similarity">
    <text evidence="2">Belongs to the acyl-CoA dehydrogenase family.</text>
</comment>
<dbReference type="CDD" id="cd00567">
    <property type="entry name" value="ACAD"/>
    <property type="match status" value="1"/>
</dbReference>
<dbReference type="PANTHER" id="PTHR43884">
    <property type="entry name" value="ACYL-COA DEHYDROGENASE"/>
    <property type="match status" value="1"/>
</dbReference>
<dbReference type="Gene3D" id="1.20.140.10">
    <property type="entry name" value="Butyryl-CoA Dehydrogenase, subunit A, domain 3"/>
    <property type="match status" value="1"/>
</dbReference>
<dbReference type="GO" id="GO:0050660">
    <property type="term" value="F:flavin adenine dinucleotide binding"/>
    <property type="evidence" value="ECO:0007669"/>
    <property type="project" value="InterPro"/>
</dbReference>
<evidence type="ECO:0000256" key="2">
    <source>
        <dbReference type="ARBA" id="ARBA00009347"/>
    </source>
</evidence>
<dbReference type="InterPro" id="IPR036250">
    <property type="entry name" value="AcylCo_DH-like_C"/>
</dbReference>
<dbReference type="Gene3D" id="2.40.110.10">
    <property type="entry name" value="Butyryl-CoA Dehydrogenase, subunit A, domain 2"/>
    <property type="match status" value="1"/>
</dbReference>
<dbReference type="InterPro" id="IPR013786">
    <property type="entry name" value="AcylCoA_DH/ox_N"/>
</dbReference>
<reference evidence="9 10" key="2">
    <citation type="submission" date="2011-04" db="EMBL/GenBank/DDBJ databases">
        <title>Complete sequence of chromosome of Alicycliphilus denitrificans K601.</title>
        <authorList>
            <consortium name="US DOE Joint Genome Institute"/>
            <person name="Lucas S."/>
            <person name="Han J."/>
            <person name="Lapidus A."/>
            <person name="Cheng J.-F."/>
            <person name="Goodwin L."/>
            <person name="Pitluck S."/>
            <person name="Peters L."/>
            <person name="Zeytun A."/>
            <person name="Detter J.C."/>
            <person name="Han C."/>
            <person name="Tapia R."/>
            <person name="Land M."/>
            <person name="Hauser L."/>
            <person name="Kyrpides N."/>
            <person name="Ivanova N."/>
            <person name="Mikhailova N."/>
            <person name="Pagani I."/>
            <person name="Oosterkamp M."/>
            <person name="Pieper D."/>
            <person name="van Berkel W."/>
            <person name="Langenhoff A."/>
            <person name="Smidt H."/>
            <person name="Stams A."/>
            <person name="Woyke T."/>
        </authorList>
    </citation>
    <scope>NUCLEOTIDE SEQUENCE [LARGE SCALE GENOMIC DNA]</scope>
    <source>
        <strain evidence="10">DSM 14773 / CIP 107495 / K601</strain>
    </source>
</reference>
<dbReference type="Pfam" id="PF02771">
    <property type="entry name" value="Acyl-CoA_dh_N"/>
    <property type="match status" value="1"/>
</dbReference>
<evidence type="ECO:0000313" key="10">
    <source>
        <dbReference type="Proteomes" id="UP000007938"/>
    </source>
</evidence>
<keyword evidence="4" id="KW-0274">FAD</keyword>
<evidence type="ECO:0000313" key="9">
    <source>
        <dbReference type="EMBL" id="AEB83559.1"/>
    </source>
</evidence>
<dbReference type="InterPro" id="IPR037069">
    <property type="entry name" value="AcylCoA_DH/ox_N_sf"/>
</dbReference>
<feature type="domain" description="Acyl-CoA oxidase/dehydrogenase middle" evidence="7">
    <location>
        <begin position="125"/>
        <end position="212"/>
    </location>
</feature>
<dbReference type="eggNOG" id="COG1960">
    <property type="taxonomic scope" value="Bacteria"/>
</dbReference>
<comment type="cofactor">
    <cofactor evidence="1">
        <name>FAD</name>
        <dbReference type="ChEBI" id="CHEBI:57692"/>
    </cofactor>
</comment>
<dbReference type="Proteomes" id="UP000007938">
    <property type="component" value="Chromosome"/>
</dbReference>
<organism evidence="9 10">
    <name type="scientific">Alicycliphilus denitrificans (strain DSM 14773 / CIP 107495 / K601)</name>
    <dbReference type="NCBI Taxonomy" id="596154"/>
    <lineage>
        <taxon>Bacteria</taxon>
        <taxon>Pseudomonadati</taxon>
        <taxon>Pseudomonadota</taxon>
        <taxon>Betaproteobacteria</taxon>
        <taxon>Burkholderiales</taxon>
        <taxon>Comamonadaceae</taxon>
        <taxon>Alicycliphilus</taxon>
    </lineage>
</organism>
<evidence type="ECO:0000256" key="1">
    <source>
        <dbReference type="ARBA" id="ARBA00001974"/>
    </source>
</evidence>